<dbReference type="RefSeq" id="WP_264732506.1">
    <property type="nucleotide sequence ID" value="NZ_JAPDNR010000001.1"/>
</dbReference>
<evidence type="ECO:0000256" key="1">
    <source>
        <dbReference type="SAM" id="Phobius"/>
    </source>
</evidence>
<protein>
    <submittedName>
        <fullName evidence="2">Uncharacterized protein</fullName>
    </submittedName>
</protein>
<proteinExistence type="predicted"/>
<keyword evidence="3" id="KW-1185">Reference proteome</keyword>
<dbReference type="Proteomes" id="UP001207742">
    <property type="component" value="Unassembled WGS sequence"/>
</dbReference>
<gene>
    <name evidence="2" type="ORF">OL497_17760</name>
</gene>
<evidence type="ECO:0000313" key="2">
    <source>
        <dbReference type="EMBL" id="MCW3485756.1"/>
    </source>
</evidence>
<sequence length="78" mass="8496">MGFALLMLLRVLFGASMVFIIGYVFGGFSKKPGLTKWTKIATITVIVAFIAVNIILLRFAFSRGGGCHQTSVCEQPLK</sequence>
<evidence type="ECO:0000313" key="3">
    <source>
        <dbReference type="Proteomes" id="UP001207742"/>
    </source>
</evidence>
<name>A0ABT3IP52_9BACT</name>
<feature type="transmembrane region" description="Helical" evidence="1">
    <location>
        <begin position="7"/>
        <end position="28"/>
    </location>
</feature>
<organism evidence="2 3">
    <name type="scientific">Chitinophaga nivalis</name>
    <dbReference type="NCBI Taxonomy" id="2991709"/>
    <lineage>
        <taxon>Bacteria</taxon>
        <taxon>Pseudomonadati</taxon>
        <taxon>Bacteroidota</taxon>
        <taxon>Chitinophagia</taxon>
        <taxon>Chitinophagales</taxon>
        <taxon>Chitinophagaceae</taxon>
        <taxon>Chitinophaga</taxon>
    </lineage>
</organism>
<dbReference type="EMBL" id="JAPDNS010000002">
    <property type="protein sequence ID" value="MCW3485756.1"/>
    <property type="molecule type" value="Genomic_DNA"/>
</dbReference>
<keyword evidence="1" id="KW-1133">Transmembrane helix</keyword>
<keyword evidence="1" id="KW-0812">Transmembrane</keyword>
<accession>A0ABT3IP52</accession>
<feature type="transmembrane region" description="Helical" evidence="1">
    <location>
        <begin position="40"/>
        <end position="61"/>
    </location>
</feature>
<keyword evidence="1" id="KW-0472">Membrane</keyword>
<reference evidence="2 3" key="1">
    <citation type="submission" date="2022-10" db="EMBL/GenBank/DDBJ databases">
        <title>Chitinophaga nivalis PC15 sp. nov., isolated from Pyeongchang county, South Korea.</title>
        <authorList>
            <person name="Trinh H.N."/>
        </authorList>
    </citation>
    <scope>NUCLEOTIDE SEQUENCE [LARGE SCALE GENOMIC DNA]</scope>
    <source>
        <strain evidence="2 3">PC14</strain>
    </source>
</reference>
<comment type="caution">
    <text evidence="2">The sequence shown here is derived from an EMBL/GenBank/DDBJ whole genome shotgun (WGS) entry which is preliminary data.</text>
</comment>